<dbReference type="RefSeq" id="XP_044719328.1">
    <property type="nucleotide sequence ID" value="XM_044865366.1"/>
</dbReference>
<dbReference type="EMBL" id="JAIZPD010000007">
    <property type="protein sequence ID" value="KAH0961815.1"/>
    <property type="molecule type" value="Genomic_DNA"/>
</dbReference>
<dbReference type="GO" id="GO:0005576">
    <property type="term" value="C:extracellular region"/>
    <property type="evidence" value="ECO:0007669"/>
    <property type="project" value="InterPro"/>
</dbReference>
<dbReference type="InterPro" id="IPR035940">
    <property type="entry name" value="CAP_sf"/>
</dbReference>
<dbReference type="InterPro" id="IPR018244">
    <property type="entry name" value="Allrgn_V5/Tpx1_CS"/>
</dbReference>
<evidence type="ECO:0000256" key="2">
    <source>
        <dbReference type="SAM" id="SignalP"/>
    </source>
</evidence>
<feature type="signal peptide" evidence="2">
    <location>
        <begin position="1"/>
        <end position="16"/>
    </location>
</feature>
<name>A0A9P8MV58_9HYPO</name>
<dbReference type="InterPro" id="IPR014044">
    <property type="entry name" value="CAP_dom"/>
</dbReference>
<protein>
    <submittedName>
        <fullName evidence="4">Cysteine-rich secretory protein family domain-containing protein</fullName>
    </submittedName>
</protein>
<gene>
    <name evidence="4" type="ORF">HRG_06895</name>
</gene>
<dbReference type="SUPFAM" id="SSF55797">
    <property type="entry name" value="PR-1-like"/>
    <property type="match status" value="1"/>
</dbReference>
<feature type="chain" id="PRO_5040288587" evidence="2">
    <location>
        <begin position="17"/>
        <end position="321"/>
    </location>
</feature>
<sequence length="321" mass="33953">MRSITLLALALPLIAALPLDEAVPVQNKEMRWTPSKGELGETIWNGLAGETGGSKPDITYWGPQANTDGSKGKGLPEEMDGTKRPEPVGENGSKPPMPPRPATADMPPPDAEVDNGDELACPGGDDGKPDEDLKPRPSSTPKLARPQPAGGATGNGTGSTPGPVPENAKAGLAKVNDLRALHSAPSLTWDKGLEKMAQDWVNLCKFAHGGTERGTGQNIYASSIELGPEDDYLSEPTQSWYSEEPQYASTGYGEPRQLGVAGHFTQLVWEGTTKVGCARNTVACPKNQWRTIVVCNYKEAGNLAGAYEKNVLPPSTSPKSS</sequence>
<feature type="domain" description="SCP" evidence="3">
    <location>
        <begin position="166"/>
        <end position="305"/>
    </location>
</feature>
<organism evidence="4 5">
    <name type="scientific">Hirsutella rhossiliensis</name>
    <dbReference type="NCBI Taxonomy" id="111463"/>
    <lineage>
        <taxon>Eukaryota</taxon>
        <taxon>Fungi</taxon>
        <taxon>Dikarya</taxon>
        <taxon>Ascomycota</taxon>
        <taxon>Pezizomycotina</taxon>
        <taxon>Sordariomycetes</taxon>
        <taxon>Hypocreomycetidae</taxon>
        <taxon>Hypocreales</taxon>
        <taxon>Ophiocordycipitaceae</taxon>
        <taxon>Hirsutella</taxon>
    </lineage>
</organism>
<dbReference type="OrthoDB" id="337038at2759"/>
<accession>A0A9P8MV58</accession>
<evidence type="ECO:0000313" key="4">
    <source>
        <dbReference type="EMBL" id="KAH0961815.1"/>
    </source>
</evidence>
<dbReference type="PROSITE" id="PS01009">
    <property type="entry name" value="CRISP_1"/>
    <property type="match status" value="1"/>
</dbReference>
<dbReference type="Gene3D" id="3.40.33.10">
    <property type="entry name" value="CAP"/>
    <property type="match status" value="1"/>
</dbReference>
<evidence type="ECO:0000313" key="5">
    <source>
        <dbReference type="Proteomes" id="UP000824596"/>
    </source>
</evidence>
<dbReference type="GeneID" id="68356024"/>
<comment type="caution">
    <text evidence="4">The sequence shown here is derived from an EMBL/GenBank/DDBJ whole genome shotgun (WGS) entry which is preliminary data.</text>
</comment>
<dbReference type="PRINTS" id="PR00837">
    <property type="entry name" value="V5TPXLIKE"/>
</dbReference>
<keyword evidence="5" id="KW-1185">Reference proteome</keyword>
<feature type="compositionally biased region" description="Pro residues" evidence="1">
    <location>
        <begin position="95"/>
        <end position="110"/>
    </location>
</feature>
<feature type="compositionally biased region" description="Basic and acidic residues" evidence="1">
    <location>
        <begin position="125"/>
        <end position="135"/>
    </location>
</feature>
<dbReference type="CDD" id="cd05380">
    <property type="entry name" value="CAP_euk"/>
    <property type="match status" value="1"/>
</dbReference>
<feature type="region of interest" description="Disordered" evidence="1">
    <location>
        <begin position="49"/>
        <end position="168"/>
    </location>
</feature>
<dbReference type="SMART" id="SM00198">
    <property type="entry name" value="SCP"/>
    <property type="match status" value="1"/>
</dbReference>
<feature type="compositionally biased region" description="Basic and acidic residues" evidence="1">
    <location>
        <begin position="70"/>
        <end position="87"/>
    </location>
</feature>
<dbReference type="Proteomes" id="UP000824596">
    <property type="component" value="Unassembled WGS sequence"/>
</dbReference>
<proteinExistence type="predicted"/>
<dbReference type="InterPro" id="IPR001283">
    <property type="entry name" value="CRISP-related"/>
</dbReference>
<dbReference type="AlphaFoldDB" id="A0A9P8MV58"/>
<keyword evidence="2" id="KW-0732">Signal</keyword>
<evidence type="ECO:0000256" key="1">
    <source>
        <dbReference type="SAM" id="MobiDB-lite"/>
    </source>
</evidence>
<dbReference type="Pfam" id="PF00188">
    <property type="entry name" value="CAP"/>
    <property type="match status" value="1"/>
</dbReference>
<reference evidence="4" key="1">
    <citation type="submission" date="2021-09" db="EMBL/GenBank/DDBJ databases">
        <title>A high-quality genome of the endoparasitic fungus Hirsutella rhossiliensis with a comparison of Hirsutella genomes reveals transposable elements contributing to genome size variation.</title>
        <authorList>
            <person name="Lin R."/>
            <person name="Jiao Y."/>
            <person name="Sun X."/>
            <person name="Ling J."/>
            <person name="Xie B."/>
            <person name="Cheng X."/>
        </authorList>
    </citation>
    <scope>NUCLEOTIDE SEQUENCE</scope>
    <source>
        <strain evidence="4">HR02</strain>
    </source>
</reference>
<dbReference type="PANTHER" id="PTHR10334">
    <property type="entry name" value="CYSTEINE-RICH SECRETORY PROTEIN-RELATED"/>
    <property type="match status" value="1"/>
</dbReference>
<evidence type="ECO:0000259" key="3">
    <source>
        <dbReference type="SMART" id="SM00198"/>
    </source>
</evidence>